<evidence type="ECO:0000313" key="3">
    <source>
        <dbReference type="Proteomes" id="UP000008370"/>
    </source>
</evidence>
<accession>K5W1G3</accession>
<protein>
    <recommendedName>
        <fullName evidence="4">Protein kinase domain-containing protein</fullName>
    </recommendedName>
</protein>
<dbReference type="PANTHER" id="PTHR37171:SF1">
    <property type="entry name" value="SERINE_THREONINE-PROTEIN KINASE YRZF-RELATED"/>
    <property type="match status" value="1"/>
</dbReference>
<evidence type="ECO:0000313" key="2">
    <source>
        <dbReference type="EMBL" id="EKM52945.1"/>
    </source>
</evidence>
<dbReference type="InParanoid" id="K5W1G3"/>
<keyword evidence="3" id="KW-1185">Reference proteome</keyword>
<proteinExistence type="predicted"/>
<dbReference type="KEGG" id="pco:PHACADRAFT_30068"/>
<feature type="compositionally biased region" description="Acidic residues" evidence="1">
    <location>
        <begin position="13"/>
        <end position="23"/>
    </location>
</feature>
<dbReference type="HOGENOM" id="CLU_1496755_0_0_1"/>
<reference evidence="2 3" key="1">
    <citation type="journal article" date="2012" name="BMC Genomics">
        <title>Comparative genomics of the white-rot fungi, Phanerochaete carnosa and P. chrysosporium, to elucidate the genetic basis of the distinct wood types they colonize.</title>
        <authorList>
            <person name="Suzuki H."/>
            <person name="MacDonald J."/>
            <person name="Syed K."/>
            <person name="Salamov A."/>
            <person name="Hori C."/>
            <person name="Aerts A."/>
            <person name="Henrissat B."/>
            <person name="Wiebenga A."/>
            <person name="vanKuyk P.A."/>
            <person name="Barry K."/>
            <person name="Lindquist E."/>
            <person name="LaButti K."/>
            <person name="Lapidus A."/>
            <person name="Lucas S."/>
            <person name="Coutinho P."/>
            <person name="Gong Y."/>
            <person name="Samejima M."/>
            <person name="Mahadevan R."/>
            <person name="Abou-Zaid M."/>
            <person name="de Vries R.P."/>
            <person name="Igarashi K."/>
            <person name="Yadav J.S."/>
            <person name="Grigoriev I.V."/>
            <person name="Master E.R."/>
        </authorList>
    </citation>
    <scope>NUCLEOTIDE SEQUENCE [LARGE SCALE GENOMIC DNA]</scope>
    <source>
        <strain evidence="2 3">HHB-10118-sp</strain>
    </source>
</reference>
<dbReference type="Gene3D" id="1.10.510.10">
    <property type="entry name" value="Transferase(Phosphotransferase) domain 1"/>
    <property type="match status" value="1"/>
</dbReference>
<dbReference type="Proteomes" id="UP000008370">
    <property type="component" value="Unassembled WGS sequence"/>
</dbReference>
<dbReference type="AlphaFoldDB" id="K5W1G3"/>
<feature type="compositionally biased region" description="Basic and acidic residues" evidence="1">
    <location>
        <begin position="1"/>
        <end position="12"/>
    </location>
</feature>
<name>K5W1G3_PHACS</name>
<dbReference type="EMBL" id="JH930474">
    <property type="protein sequence ID" value="EKM52945.1"/>
    <property type="molecule type" value="Genomic_DNA"/>
</dbReference>
<dbReference type="SUPFAM" id="SSF56112">
    <property type="entry name" value="Protein kinase-like (PK-like)"/>
    <property type="match status" value="1"/>
</dbReference>
<dbReference type="RefSeq" id="XP_007397599.1">
    <property type="nucleotide sequence ID" value="XM_007397537.1"/>
</dbReference>
<dbReference type="OrthoDB" id="2521594at2759"/>
<dbReference type="GeneID" id="18919612"/>
<gene>
    <name evidence="2" type="ORF">PHACADRAFT_30068</name>
</gene>
<feature type="region of interest" description="Disordered" evidence="1">
    <location>
        <begin position="1"/>
        <end position="30"/>
    </location>
</feature>
<organism evidence="2 3">
    <name type="scientific">Phanerochaete carnosa (strain HHB-10118-sp)</name>
    <name type="common">White-rot fungus</name>
    <name type="synonym">Peniophora carnosa</name>
    <dbReference type="NCBI Taxonomy" id="650164"/>
    <lineage>
        <taxon>Eukaryota</taxon>
        <taxon>Fungi</taxon>
        <taxon>Dikarya</taxon>
        <taxon>Basidiomycota</taxon>
        <taxon>Agaricomycotina</taxon>
        <taxon>Agaricomycetes</taxon>
        <taxon>Polyporales</taxon>
        <taxon>Phanerochaetaceae</taxon>
        <taxon>Phanerochaete</taxon>
    </lineage>
</organism>
<dbReference type="PANTHER" id="PTHR37171">
    <property type="entry name" value="SERINE/THREONINE-PROTEIN KINASE YRZF-RELATED"/>
    <property type="match status" value="1"/>
</dbReference>
<evidence type="ECO:0008006" key="4">
    <source>
        <dbReference type="Google" id="ProtNLM"/>
    </source>
</evidence>
<dbReference type="InterPro" id="IPR052396">
    <property type="entry name" value="Meiotic_Drive_Suppr_Kinase"/>
</dbReference>
<sequence length="180" mass="20432">MLLKVFPDRDALQDEDTDDDDDDNWGRDTSKPDTRALFRRECEAYAHLLHFGICKRRIVPNCYGRTTLSPGHIGKLVALPAASDTVCALPNEELPPKGILIEYFANAERLSHQNITPEVAQAALRALNAVHTGNVLHGDVHQRNILLLPDRRVVWIDFDCSCCDLVRELRDAWSYVLNDW</sequence>
<evidence type="ECO:0000256" key="1">
    <source>
        <dbReference type="SAM" id="MobiDB-lite"/>
    </source>
</evidence>
<dbReference type="InterPro" id="IPR011009">
    <property type="entry name" value="Kinase-like_dom_sf"/>
</dbReference>